<evidence type="ECO:0000313" key="3">
    <source>
        <dbReference type="EMBL" id="KNB52290.1"/>
    </source>
</evidence>
<sequence length="237" mass="24960">MRRIAAALLTALLAVFAAAVLPAATAHAESPGSCRTHHDGPAAFGSCTGVAPGIMWRIEAACFYLVGDQPVTYWTAGDVVTGDGTSKALCTKPRSYATKTINPVVVGVTGQQGRLVGYGGKCVDVRHGSAKNATPVQIYDCNGTAAQWWTLGSDRTVRALGKCLNVVWGRSENGTKVEIYDCVGSQAEQWVPQADGSLRNVLTGKCLDDLGFDTTNGTQLGIWDCNGAANQKWVLTP</sequence>
<dbReference type="PROSITE" id="PS50231">
    <property type="entry name" value="RICIN_B_LECTIN"/>
    <property type="match status" value="1"/>
</dbReference>
<keyword evidence="1" id="KW-0732">Signal</keyword>
<accession>A0A0K9XFY9</accession>
<dbReference type="SMART" id="SM00458">
    <property type="entry name" value="RICIN"/>
    <property type="match status" value="1"/>
</dbReference>
<dbReference type="Gene3D" id="2.80.10.50">
    <property type="match status" value="2"/>
</dbReference>
<dbReference type="AlphaFoldDB" id="A0A0K9XFY9"/>
<dbReference type="RefSeq" id="WP_049716146.1">
    <property type="nucleotide sequence ID" value="NZ_LFXA01000007.1"/>
</dbReference>
<dbReference type="Pfam" id="PF00652">
    <property type="entry name" value="Ricin_B_lectin"/>
    <property type="match status" value="1"/>
</dbReference>
<dbReference type="InterPro" id="IPR035992">
    <property type="entry name" value="Ricin_B-like_lectins"/>
</dbReference>
<keyword evidence="4" id="KW-1185">Reference proteome</keyword>
<name>A0A0K9XFY9_9ACTN</name>
<dbReference type="EMBL" id="LFXA01000007">
    <property type="protein sequence ID" value="KNB52290.1"/>
    <property type="molecule type" value="Genomic_DNA"/>
</dbReference>
<feature type="signal peptide" evidence="1">
    <location>
        <begin position="1"/>
        <end position="28"/>
    </location>
</feature>
<dbReference type="InterPro" id="IPR000772">
    <property type="entry name" value="Ricin_B_lectin"/>
</dbReference>
<feature type="chain" id="PRO_5005532638" description="Ricin B lectin domain-containing protein" evidence="1">
    <location>
        <begin position="29"/>
        <end position="237"/>
    </location>
</feature>
<evidence type="ECO:0000256" key="1">
    <source>
        <dbReference type="SAM" id="SignalP"/>
    </source>
</evidence>
<comment type="caution">
    <text evidence="3">The sequence shown here is derived from an EMBL/GenBank/DDBJ whole genome shotgun (WGS) entry which is preliminary data.</text>
</comment>
<dbReference type="PATRIC" id="fig|1678637.3.peg.2620"/>
<protein>
    <recommendedName>
        <fullName evidence="2">Ricin B lectin domain-containing protein</fullName>
    </recommendedName>
</protein>
<evidence type="ECO:0000313" key="4">
    <source>
        <dbReference type="Proteomes" id="UP000037288"/>
    </source>
</evidence>
<reference evidence="4" key="1">
    <citation type="submission" date="2015-07" db="EMBL/GenBank/DDBJ databases">
        <title>Draft genome sequence of Streptomyces sp. CMAA 1322, a bacterium isolated from Caatinga biome, from dry forest semiarid of Brazil.</title>
        <authorList>
            <person name="Santos S.N."/>
            <person name="Gacesa R."/>
            <person name="Taketani R.G."/>
            <person name="Long P.F."/>
            <person name="Melo I.S."/>
        </authorList>
    </citation>
    <scope>NUCLEOTIDE SEQUENCE [LARGE SCALE GENOMIC DNA]</scope>
    <source>
        <strain evidence="4">CMAA 1322</strain>
    </source>
</reference>
<dbReference type="STRING" id="1678637.AC230_12135"/>
<dbReference type="SUPFAM" id="SSF50370">
    <property type="entry name" value="Ricin B-like lectins"/>
    <property type="match status" value="1"/>
</dbReference>
<dbReference type="CDD" id="cd23451">
    <property type="entry name" value="beta-trefoil_Ricin_laminarinase"/>
    <property type="match status" value="1"/>
</dbReference>
<evidence type="ECO:0000259" key="2">
    <source>
        <dbReference type="SMART" id="SM00458"/>
    </source>
</evidence>
<gene>
    <name evidence="3" type="ORF">AC230_12135</name>
</gene>
<dbReference type="OrthoDB" id="3296611at2"/>
<organism evidence="3 4">
    <name type="scientific">Streptomyces caatingaensis</name>
    <dbReference type="NCBI Taxonomy" id="1678637"/>
    <lineage>
        <taxon>Bacteria</taxon>
        <taxon>Bacillati</taxon>
        <taxon>Actinomycetota</taxon>
        <taxon>Actinomycetes</taxon>
        <taxon>Kitasatosporales</taxon>
        <taxon>Streptomycetaceae</taxon>
        <taxon>Streptomyces</taxon>
    </lineage>
</organism>
<proteinExistence type="predicted"/>
<feature type="domain" description="Ricin B lectin" evidence="2">
    <location>
        <begin position="109"/>
        <end position="236"/>
    </location>
</feature>
<dbReference type="Proteomes" id="UP000037288">
    <property type="component" value="Unassembled WGS sequence"/>
</dbReference>